<feature type="signal peptide" evidence="1">
    <location>
        <begin position="1"/>
        <end position="22"/>
    </location>
</feature>
<dbReference type="OrthoDB" id="8778953at2"/>
<keyword evidence="3" id="KW-1185">Reference proteome</keyword>
<evidence type="ECO:0000256" key="1">
    <source>
        <dbReference type="SAM" id="SignalP"/>
    </source>
</evidence>
<organism evidence="2 3">
    <name type="scientific">Pseudoduganella armeniaca</name>
    <dbReference type="NCBI Taxonomy" id="2072590"/>
    <lineage>
        <taxon>Bacteria</taxon>
        <taxon>Pseudomonadati</taxon>
        <taxon>Pseudomonadota</taxon>
        <taxon>Betaproteobacteria</taxon>
        <taxon>Burkholderiales</taxon>
        <taxon>Oxalobacteraceae</taxon>
        <taxon>Telluria group</taxon>
        <taxon>Pseudoduganella</taxon>
    </lineage>
</organism>
<evidence type="ECO:0000313" key="2">
    <source>
        <dbReference type="EMBL" id="AVR97102.1"/>
    </source>
</evidence>
<dbReference type="RefSeq" id="WP_107142451.1">
    <property type="nucleotide sequence ID" value="NZ_CP028324.1"/>
</dbReference>
<sequence length="170" mass="17913">MRTLTRPILLFAVLAAAASARAGSPDGLNLVAIAAPSAASYAGALQRFVRHARDSGVQCGEYALNLAILHTVPPAQLTSELALQALHDKAKRKQLGRLLTGFRDKSVERGFDAALAYEVRQGQLRLYGISGASDEQPVVVTLPVAAAARQERFDVAACKAVASLPVLAEP</sequence>
<name>A0A2R4CC11_9BURK</name>
<evidence type="ECO:0008006" key="4">
    <source>
        <dbReference type="Google" id="ProtNLM"/>
    </source>
</evidence>
<proteinExistence type="predicted"/>
<accession>A0A2R4CC11</accession>
<dbReference type="Proteomes" id="UP000240505">
    <property type="component" value="Chromosome"/>
</dbReference>
<evidence type="ECO:0000313" key="3">
    <source>
        <dbReference type="Proteomes" id="UP000240505"/>
    </source>
</evidence>
<dbReference type="AlphaFoldDB" id="A0A2R4CC11"/>
<protein>
    <recommendedName>
        <fullName evidence="4">DUF4252 domain-containing protein</fullName>
    </recommendedName>
</protein>
<reference evidence="2 3" key="1">
    <citation type="submission" date="2018-03" db="EMBL/GenBank/DDBJ databases">
        <title>Massilia armeniaca sp. nov., isolated from desert soil.</title>
        <authorList>
            <person name="Huang H."/>
            <person name="Ren M."/>
        </authorList>
    </citation>
    <scope>NUCLEOTIDE SEQUENCE [LARGE SCALE GENOMIC DNA]</scope>
    <source>
        <strain evidence="2 3">ZMN-3</strain>
    </source>
</reference>
<keyword evidence="1" id="KW-0732">Signal</keyword>
<feature type="chain" id="PRO_5015355089" description="DUF4252 domain-containing protein" evidence="1">
    <location>
        <begin position="23"/>
        <end position="170"/>
    </location>
</feature>
<dbReference type="EMBL" id="CP028324">
    <property type="protein sequence ID" value="AVR97102.1"/>
    <property type="molecule type" value="Genomic_DNA"/>
</dbReference>
<dbReference type="KEGG" id="masz:C9I28_16715"/>
<gene>
    <name evidence="2" type="ORF">C9I28_16715</name>
</gene>